<evidence type="ECO:0000256" key="1">
    <source>
        <dbReference type="ARBA" id="ARBA00011344"/>
    </source>
</evidence>
<dbReference type="InterPro" id="IPR014284">
    <property type="entry name" value="RNA_pol_sigma-70_dom"/>
</dbReference>
<gene>
    <name evidence="4" type="ORF">CAP_8142</name>
</gene>
<dbReference type="InterPro" id="IPR032710">
    <property type="entry name" value="NTF2-like_dom_sf"/>
</dbReference>
<dbReference type="Proteomes" id="UP000019678">
    <property type="component" value="Unassembled WGS sequence"/>
</dbReference>
<feature type="domain" description="RNA polymerase sigma factor 70 region 4 type 2" evidence="3">
    <location>
        <begin position="123"/>
        <end position="175"/>
    </location>
</feature>
<evidence type="ECO:0000259" key="3">
    <source>
        <dbReference type="Pfam" id="PF08281"/>
    </source>
</evidence>
<keyword evidence="5" id="KW-1185">Reference proteome</keyword>
<dbReference type="PANTHER" id="PTHR30173:SF36">
    <property type="entry name" value="ECF RNA POLYMERASE SIGMA FACTOR SIGJ"/>
    <property type="match status" value="1"/>
</dbReference>
<evidence type="ECO:0000259" key="2">
    <source>
        <dbReference type="Pfam" id="PF04542"/>
    </source>
</evidence>
<dbReference type="SUPFAM" id="SSF54427">
    <property type="entry name" value="NTF2-like"/>
    <property type="match status" value="1"/>
</dbReference>
<name>A0A017TGD5_9BACT</name>
<dbReference type="SUPFAM" id="SSF88659">
    <property type="entry name" value="Sigma3 and sigma4 domains of RNA polymerase sigma factors"/>
    <property type="match status" value="1"/>
</dbReference>
<sequence>MGLAAEHFTEHRRTLFGIAYRMLGSAAEAEDVLQDAYLRAASAKEPPDAPGPWLAVIVTRLCLDVLRSARARREAYVGTWLPEPVLTAEVLDIDPAPSGLHAGSLHAPSPPGARLDAAESVSMALLVLLETLSPLERAALVLRDVFDWEFDAIATALERSPATCRQLVHRARQHLAARQPRFRATEAEQQRLFHAFLQALAAGDAEALAPLLAADVVAMSDGGGKARAALRDITGRDRVSRFLAGTARKGAAEGFAVTLASLNGGPAFLGHLGGQLVVALGFEVTPEGASLVWMMRNPDKLSRLHERLAAAAASP</sequence>
<dbReference type="Gene3D" id="1.10.1740.10">
    <property type="match status" value="1"/>
</dbReference>
<dbReference type="NCBIfam" id="TIGR02937">
    <property type="entry name" value="sigma70-ECF"/>
    <property type="match status" value="1"/>
</dbReference>
<dbReference type="Pfam" id="PF04542">
    <property type="entry name" value="Sigma70_r2"/>
    <property type="match status" value="1"/>
</dbReference>
<evidence type="ECO:0000313" key="5">
    <source>
        <dbReference type="Proteomes" id="UP000019678"/>
    </source>
</evidence>
<dbReference type="SUPFAM" id="SSF88946">
    <property type="entry name" value="Sigma2 domain of RNA polymerase sigma factors"/>
    <property type="match status" value="1"/>
</dbReference>
<organism evidence="4 5">
    <name type="scientific">Chondromyces apiculatus DSM 436</name>
    <dbReference type="NCBI Taxonomy" id="1192034"/>
    <lineage>
        <taxon>Bacteria</taxon>
        <taxon>Pseudomonadati</taxon>
        <taxon>Myxococcota</taxon>
        <taxon>Polyangia</taxon>
        <taxon>Polyangiales</taxon>
        <taxon>Polyangiaceae</taxon>
        <taxon>Chondromyces</taxon>
    </lineage>
</organism>
<dbReference type="Pfam" id="PF08281">
    <property type="entry name" value="Sigma70_r4_2"/>
    <property type="match status" value="1"/>
</dbReference>
<dbReference type="InterPro" id="IPR013324">
    <property type="entry name" value="RNA_pol_sigma_r3/r4-like"/>
</dbReference>
<dbReference type="STRING" id="1192034.CAP_8142"/>
<dbReference type="GO" id="GO:0003677">
    <property type="term" value="F:DNA binding"/>
    <property type="evidence" value="ECO:0007669"/>
    <property type="project" value="InterPro"/>
</dbReference>
<dbReference type="InterPro" id="IPR007627">
    <property type="entry name" value="RNA_pol_sigma70_r2"/>
</dbReference>
<dbReference type="InterPro" id="IPR013325">
    <property type="entry name" value="RNA_pol_sigma_r2"/>
</dbReference>
<comment type="subunit">
    <text evidence="1">Interacts transiently with the RNA polymerase catalytic core formed by RpoA, RpoB, RpoC and RpoZ (2 alpha, 1 beta, 1 beta' and 1 omega subunit) to form the RNA polymerase holoenzyme that can initiate transcription.</text>
</comment>
<dbReference type="PANTHER" id="PTHR30173">
    <property type="entry name" value="SIGMA 19 FACTOR"/>
    <property type="match status" value="1"/>
</dbReference>
<accession>A0A017TGD5</accession>
<dbReference type="InterPro" id="IPR052704">
    <property type="entry name" value="ECF_Sigma-70_Domain"/>
</dbReference>
<dbReference type="eggNOG" id="COG1595">
    <property type="taxonomic scope" value="Bacteria"/>
</dbReference>
<dbReference type="NCBIfam" id="NF007214">
    <property type="entry name" value="PRK09636.1"/>
    <property type="match status" value="1"/>
</dbReference>
<proteinExistence type="predicted"/>
<evidence type="ECO:0000313" key="4">
    <source>
        <dbReference type="EMBL" id="EYF07641.1"/>
    </source>
</evidence>
<comment type="caution">
    <text evidence="4">The sequence shown here is derived from an EMBL/GenBank/DDBJ whole genome shotgun (WGS) entry which is preliminary data.</text>
</comment>
<dbReference type="AlphaFoldDB" id="A0A017TGD5"/>
<dbReference type="InterPro" id="IPR013249">
    <property type="entry name" value="RNA_pol_sigma70_r4_t2"/>
</dbReference>
<feature type="domain" description="RNA polymerase sigma-70 region 2" evidence="2">
    <location>
        <begin position="8"/>
        <end position="70"/>
    </location>
</feature>
<protein>
    <submittedName>
        <fullName evidence="4">RNA polymerase sigma-70 factor</fullName>
    </submittedName>
</protein>
<dbReference type="Gene3D" id="3.10.450.50">
    <property type="match status" value="1"/>
</dbReference>
<dbReference type="GO" id="GO:0006352">
    <property type="term" value="P:DNA-templated transcription initiation"/>
    <property type="evidence" value="ECO:0007669"/>
    <property type="project" value="InterPro"/>
</dbReference>
<dbReference type="Gene3D" id="1.10.10.10">
    <property type="entry name" value="Winged helix-like DNA-binding domain superfamily/Winged helix DNA-binding domain"/>
    <property type="match status" value="1"/>
</dbReference>
<dbReference type="RefSeq" id="WP_052374266.1">
    <property type="nucleotide sequence ID" value="NZ_ASRX01000008.1"/>
</dbReference>
<reference evidence="4 5" key="1">
    <citation type="submission" date="2013-05" db="EMBL/GenBank/DDBJ databases">
        <title>Genome assembly of Chondromyces apiculatus DSM 436.</title>
        <authorList>
            <person name="Sharma G."/>
            <person name="Khatri I."/>
            <person name="Kaur C."/>
            <person name="Mayilraj S."/>
            <person name="Subramanian S."/>
        </authorList>
    </citation>
    <scope>NUCLEOTIDE SEQUENCE [LARGE SCALE GENOMIC DNA]</scope>
    <source>
        <strain evidence="4 5">DSM 436</strain>
    </source>
</reference>
<dbReference type="EMBL" id="ASRX01000008">
    <property type="protein sequence ID" value="EYF07641.1"/>
    <property type="molecule type" value="Genomic_DNA"/>
</dbReference>
<dbReference type="GO" id="GO:0016987">
    <property type="term" value="F:sigma factor activity"/>
    <property type="evidence" value="ECO:0007669"/>
    <property type="project" value="InterPro"/>
</dbReference>
<dbReference type="InterPro" id="IPR036388">
    <property type="entry name" value="WH-like_DNA-bd_sf"/>
</dbReference>